<reference evidence="3 4" key="1">
    <citation type="journal article" date="2017" name="G3 (Bethesda)">
        <title>First Draft Genome Sequence of the Pathogenic Fungus Lomentospora prolificans (Formerly Scedosporium prolificans).</title>
        <authorList>
            <person name="Luo R."/>
            <person name="Zimin A."/>
            <person name="Workman R."/>
            <person name="Fan Y."/>
            <person name="Pertea G."/>
            <person name="Grossman N."/>
            <person name="Wear M.P."/>
            <person name="Jia B."/>
            <person name="Miller H."/>
            <person name="Casadevall A."/>
            <person name="Timp W."/>
            <person name="Zhang S.X."/>
            <person name="Salzberg S.L."/>
        </authorList>
    </citation>
    <scope>NUCLEOTIDE SEQUENCE [LARGE SCALE GENOMIC DNA]</scope>
    <source>
        <strain evidence="3 4">JHH-5317</strain>
    </source>
</reference>
<dbReference type="Proteomes" id="UP000233524">
    <property type="component" value="Unassembled WGS sequence"/>
</dbReference>
<dbReference type="GO" id="GO:0006888">
    <property type="term" value="P:endoplasmic reticulum to Golgi vesicle-mediated transport"/>
    <property type="evidence" value="ECO:0007669"/>
    <property type="project" value="TreeGrafter"/>
</dbReference>
<feature type="transmembrane region" description="Helical" evidence="2">
    <location>
        <begin position="21"/>
        <end position="42"/>
    </location>
</feature>
<evidence type="ECO:0000256" key="1">
    <source>
        <dbReference type="SAM" id="MobiDB-lite"/>
    </source>
</evidence>
<protein>
    <recommendedName>
        <fullName evidence="5">Shr3 amino acid permease chaperone</fullName>
    </recommendedName>
</protein>
<keyword evidence="4" id="KW-1185">Reference proteome</keyword>
<dbReference type="STRING" id="41688.A0A2N3NI22"/>
<keyword evidence="2" id="KW-0472">Membrane</keyword>
<dbReference type="SMART" id="SM00786">
    <property type="entry name" value="SHR3_chaperone"/>
    <property type="match status" value="1"/>
</dbReference>
<dbReference type="OrthoDB" id="5229808at2759"/>
<dbReference type="FunCoup" id="A0A2N3NI22">
    <property type="interactions" value="54"/>
</dbReference>
<comment type="caution">
    <text evidence="3">The sequence shown here is derived from an EMBL/GenBank/DDBJ whole genome shotgun (WGS) entry which is preliminary data.</text>
</comment>
<evidence type="ECO:0008006" key="5">
    <source>
        <dbReference type="Google" id="ProtNLM"/>
    </source>
</evidence>
<sequence length="210" mass="23790">MIQIINWSKTPLSPDYRGSGSFATFMIIGATCFFLGILFASFPYDFPLLWSAAPVPDSYYDILETHLRWMHQSPPLISRVLNIITTVGFLGLAIKLYRPAVLNFLFDGASLILYFIGWAIWVRSIVKRLRLVSWGHWPEEEDGVTVSRKDNVKLLAISNTILALVLVGVLVLQVSQWYAEAKEIQDLKMSDNHNDSSPERKASGSNKKRQ</sequence>
<dbReference type="Pfam" id="PF08229">
    <property type="entry name" value="SHR3_chaperone"/>
    <property type="match status" value="1"/>
</dbReference>
<evidence type="ECO:0000313" key="3">
    <source>
        <dbReference type="EMBL" id="PKS12002.1"/>
    </source>
</evidence>
<feature type="transmembrane region" description="Helical" evidence="2">
    <location>
        <begin position="101"/>
        <end position="121"/>
    </location>
</feature>
<dbReference type="GO" id="GO:0051082">
    <property type="term" value="F:unfolded protein binding"/>
    <property type="evidence" value="ECO:0007669"/>
    <property type="project" value="TreeGrafter"/>
</dbReference>
<dbReference type="AlphaFoldDB" id="A0A2N3NI22"/>
<keyword evidence="2" id="KW-0812">Transmembrane</keyword>
<feature type="transmembrane region" description="Helical" evidence="2">
    <location>
        <begin position="76"/>
        <end position="94"/>
    </location>
</feature>
<dbReference type="PANTHER" id="PTHR28228:SF1">
    <property type="entry name" value="SECRETORY COMPONENT PROTEIN SHR3"/>
    <property type="match status" value="1"/>
</dbReference>
<feature type="compositionally biased region" description="Basic and acidic residues" evidence="1">
    <location>
        <begin position="189"/>
        <end position="202"/>
    </location>
</feature>
<dbReference type="GO" id="GO:0005789">
    <property type="term" value="C:endoplasmic reticulum membrane"/>
    <property type="evidence" value="ECO:0007669"/>
    <property type="project" value="TreeGrafter"/>
</dbReference>
<keyword evidence="2" id="KW-1133">Transmembrane helix</keyword>
<proteinExistence type="predicted"/>
<dbReference type="PANTHER" id="PTHR28228">
    <property type="entry name" value="SECRETORY COMPONENT PROTEIN SHR3"/>
    <property type="match status" value="1"/>
</dbReference>
<feature type="region of interest" description="Disordered" evidence="1">
    <location>
        <begin position="189"/>
        <end position="210"/>
    </location>
</feature>
<dbReference type="VEuPathDB" id="FungiDB:jhhlp_001298"/>
<name>A0A2N3NI22_9PEZI</name>
<dbReference type="InParanoid" id="A0A2N3NI22"/>
<gene>
    <name evidence="3" type="ORF">jhhlp_001298</name>
</gene>
<evidence type="ECO:0000313" key="4">
    <source>
        <dbReference type="Proteomes" id="UP000233524"/>
    </source>
</evidence>
<accession>A0A2N3NI22</accession>
<dbReference type="EMBL" id="NLAX01000004">
    <property type="protein sequence ID" value="PKS12002.1"/>
    <property type="molecule type" value="Genomic_DNA"/>
</dbReference>
<feature type="transmembrane region" description="Helical" evidence="2">
    <location>
        <begin position="154"/>
        <end position="179"/>
    </location>
</feature>
<dbReference type="InterPro" id="IPR013248">
    <property type="entry name" value="Psh3/Shr3"/>
</dbReference>
<evidence type="ECO:0000256" key="2">
    <source>
        <dbReference type="SAM" id="Phobius"/>
    </source>
</evidence>
<organism evidence="3 4">
    <name type="scientific">Lomentospora prolificans</name>
    <dbReference type="NCBI Taxonomy" id="41688"/>
    <lineage>
        <taxon>Eukaryota</taxon>
        <taxon>Fungi</taxon>
        <taxon>Dikarya</taxon>
        <taxon>Ascomycota</taxon>
        <taxon>Pezizomycotina</taxon>
        <taxon>Sordariomycetes</taxon>
        <taxon>Hypocreomycetidae</taxon>
        <taxon>Microascales</taxon>
        <taxon>Microascaceae</taxon>
        <taxon>Lomentospora</taxon>
    </lineage>
</organism>